<dbReference type="AlphaFoldDB" id="A0A9W4DCX0"/>
<protein>
    <recommendedName>
        <fullName evidence="3">Signal peptidase complex subunit 2</fullName>
    </recommendedName>
</protein>
<keyword evidence="5" id="KW-0256">Endoplasmic reticulum</keyword>
<evidence type="ECO:0000256" key="1">
    <source>
        <dbReference type="ARBA" id="ARBA00004477"/>
    </source>
</evidence>
<evidence type="ECO:0000256" key="4">
    <source>
        <dbReference type="ARBA" id="ARBA00022692"/>
    </source>
</evidence>
<dbReference type="InterPro" id="IPR009582">
    <property type="entry name" value="Spc2/SPCS2"/>
</dbReference>
<evidence type="ECO:0000313" key="10">
    <source>
        <dbReference type="EMBL" id="CAD6505530.1"/>
    </source>
</evidence>
<evidence type="ECO:0000256" key="8">
    <source>
        <dbReference type="ARBA" id="ARBA00045608"/>
    </source>
</evidence>
<organism evidence="10 11">
    <name type="scientific">Blumeria graminis f. sp. triticale</name>
    <dbReference type="NCBI Taxonomy" id="1689686"/>
    <lineage>
        <taxon>Eukaryota</taxon>
        <taxon>Fungi</taxon>
        <taxon>Dikarya</taxon>
        <taxon>Ascomycota</taxon>
        <taxon>Pezizomycotina</taxon>
        <taxon>Leotiomycetes</taxon>
        <taxon>Erysiphales</taxon>
        <taxon>Erysiphaceae</taxon>
        <taxon>Blumeria</taxon>
    </lineage>
</organism>
<comment type="caution">
    <text evidence="10">The sequence shown here is derived from an EMBL/GenBank/DDBJ whole genome shotgun (WGS) entry which is preliminary data.</text>
</comment>
<accession>A0A9W4DCX0</accession>
<feature type="transmembrane region" description="Helical" evidence="9">
    <location>
        <begin position="42"/>
        <end position="60"/>
    </location>
</feature>
<dbReference type="GO" id="GO:0005787">
    <property type="term" value="C:signal peptidase complex"/>
    <property type="evidence" value="ECO:0007669"/>
    <property type="project" value="InterPro"/>
</dbReference>
<evidence type="ECO:0000256" key="5">
    <source>
        <dbReference type="ARBA" id="ARBA00022824"/>
    </source>
</evidence>
<dbReference type="GO" id="GO:0006465">
    <property type="term" value="P:signal peptide processing"/>
    <property type="evidence" value="ECO:0007669"/>
    <property type="project" value="InterPro"/>
</dbReference>
<keyword evidence="6 9" id="KW-1133">Transmembrane helix</keyword>
<evidence type="ECO:0000256" key="6">
    <source>
        <dbReference type="ARBA" id="ARBA00022989"/>
    </source>
</evidence>
<feature type="transmembrane region" description="Helical" evidence="9">
    <location>
        <begin position="72"/>
        <end position="90"/>
    </location>
</feature>
<evidence type="ECO:0000256" key="3">
    <source>
        <dbReference type="ARBA" id="ARBA00017057"/>
    </source>
</evidence>
<comment type="similarity">
    <text evidence="2">Belongs to the SPCS2 family.</text>
</comment>
<evidence type="ECO:0000256" key="7">
    <source>
        <dbReference type="ARBA" id="ARBA00023136"/>
    </source>
</evidence>
<evidence type="ECO:0000313" key="11">
    <source>
        <dbReference type="Proteomes" id="UP000683417"/>
    </source>
</evidence>
<dbReference type="EMBL" id="CAJHIT010000009">
    <property type="protein sequence ID" value="CAD6505530.1"/>
    <property type="molecule type" value="Genomic_DNA"/>
</dbReference>
<dbReference type="PANTHER" id="PTHR13085">
    <property type="entry name" value="MICROSOMAL SIGNAL PEPTIDASE 25 KDA SUBUNIT"/>
    <property type="match status" value="1"/>
</dbReference>
<dbReference type="PANTHER" id="PTHR13085:SF0">
    <property type="entry name" value="SIGNAL PEPTIDASE COMPLEX SUBUNIT 2"/>
    <property type="match status" value="1"/>
</dbReference>
<evidence type="ECO:0000256" key="9">
    <source>
        <dbReference type="SAM" id="Phobius"/>
    </source>
</evidence>
<comment type="function">
    <text evidence="8">Component of the signal peptidase complex (SPC) which catalyzes the cleavage of N-terminal signal sequences from nascent proteins as they are translocated into the lumen of the endoplasmic reticulum. Enhances the enzymatic activity of SPC and facilitates the interactions between different components of the translocation site.</text>
</comment>
<dbReference type="Pfam" id="PF06703">
    <property type="entry name" value="SPC25"/>
    <property type="match status" value="1"/>
</dbReference>
<gene>
    <name evidence="10" type="ORF">BGTH12_LOCUS6888</name>
</gene>
<evidence type="ECO:0000256" key="2">
    <source>
        <dbReference type="ARBA" id="ARBA00007324"/>
    </source>
</evidence>
<dbReference type="Proteomes" id="UP000683417">
    <property type="component" value="Unassembled WGS sequence"/>
</dbReference>
<name>A0A9W4DCX0_BLUGR</name>
<dbReference type="GO" id="GO:0045047">
    <property type="term" value="P:protein targeting to ER"/>
    <property type="evidence" value="ECO:0007669"/>
    <property type="project" value="TreeGrafter"/>
</dbReference>
<proteinExistence type="inferred from homology"/>
<keyword evidence="7 9" id="KW-0472">Membrane</keyword>
<sequence length="197" mass="22050">MAVSTEKISLYSVTELKNTSDDAIPAYLNSLKFKQSHTVADIRLVIGYASLLIAAATFSWDYKFGFESTKLYTAFAVGLYATLSIILSLYSTYVEKGTIYIGTNAQDDEIRIETKVEECVPIYNLRITTKLKSCPGEKPKVTNLKKPFNKWFDKAGHFVALPFQQMLASSIPMIDDADKARKNKCVESSDKESSKIE</sequence>
<comment type="subcellular location">
    <subcellularLocation>
        <location evidence="1">Endoplasmic reticulum membrane</location>
        <topology evidence="1">Multi-pass membrane protein</topology>
    </subcellularLocation>
</comment>
<reference evidence="10" key="1">
    <citation type="submission" date="2020-10" db="EMBL/GenBank/DDBJ databases">
        <authorList>
            <person name="Muller C M."/>
        </authorList>
    </citation>
    <scope>NUCLEOTIDE SEQUENCE</scope>
    <source>
        <strain evidence="10">THUN-12</strain>
    </source>
</reference>
<keyword evidence="4 9" id="KW-0812">Transmembrane</keyword>